<dbReference type="AlphaFoldDB" id="X1NJ86"/>
<proteinExistence type="predicted"/>
<sequence length="39" mass="4416">ADILKELMGRSTVIISSHRLGILRNVEHILDLGARFNEK</sequence>
<feature type="non-terminal residue" evidence="1">
    <location>
        <position position="1"/>
    </location>
</feature>
<comment type="caution">
    <text evidence="1">The sequence shown here is derived from an EMBL/GenBank/DDBJ whole genome shotgun (WGS) entry which is preliminary data.</text>
</comment>
<organism evidence="1">
    <name type="scientific">marine sediment metagenome</name>
    <dbReference type="NCBI Taxonomy" id="412755"/>
    <lineage>
        <taxon>unclassified sequences</taxon>
        <taxon>metagenomes</taxon>
        <taxon>ecological metagenomes</taxon>
    </lineage>
</organism>
<gene>
    <name evidence="1" type="ORF">S06H3_46779</name>
</gene>
<protein>
    <submittedName>
        <fullName evidence="1">Uncharacterized protein</fullName>
    </submittedName>
</protein>
<accession>X1NJ86</accession>
<name>X1NJ86_9ZZZZ</name>
<reference evidence="1" key="1">
    <citation type="journal article" date="2014" name="Front. Microbiol.">
        <title>High frequency of phylogenetically diverse reductive dehalogenase-homologous genes in deep subseafloor sedimentary metagenomes.</title>
        <authorList>
            <person name="Kawai M."/>
            <person name="Futagami T."/>
            <person name="Toyoda A."/>
            <person name="Takaki Y."/>
            <person name="Nishi S."/>
            <person name="Hori S."/>
            <person name="Arai W."/>
            <person name="Tsubouchi T."/>
            <person name="Morono Y."/>
            <person name="Uchiyama I."/>
            <person name="Ito T."/>
            <person name="Fujiyama A."/>
            <person name="Inagaki F."/>
            <person name="Takami H."/>
        </authorList>
    </citation>
    <scope>NUCLEOTIDE SEQUENCE</scope>
    <source>
        <strain evidence="1">Expedition CK06-06</strain>
    </source>
</reference>
<dbReference type="EMBL" id="BARV01029324">
    <property type="protein sequence ID" value="GAI43643.1"/>
    <property type="molecule type" value="Genomic_DNA"/>
</dbReference>
<evidence type="ECO:0000313" key="1">
    <source>
        <dbReference type="EMBL" id="GAI43643.1"/>
    </source>
</evidence>